<evidence type="ECO:0000256" key="2">
    <source>
        <dbReference type="ARBA" id="ARBA00023002"/>
    </source>
</evidence>
<dbReference type="SUPFAM" id="SSF51735">
    <property type="entry name" value="NAD(P)-binding Rossmann-fold domains"/>
    <property type="match status" value="1"/>
</dbReference>
<dbReference type="InterPro" id="IPR057326">
    <property type="entry name" value="KR_dom"/>
</dbReference>
<dbReference type="RefSeq" id="WP_119898218.1">
    <property type="nucleotide sequence ID" value="NZ_QNRC01000028.1"/>
</dbReference>
<sequence length="251" mass="25892">MSRLSNRTIIVTGAARGIGAAYARALAAEGARVAICDVLDPGPVVADIEAAGGEAIGAVCDITDTASVADLVAQVKTRFGGIDGLVNNAAIFAALTPRPFEQIPSEEFDRVLQVNVRGTFECIRAVLPGMRGQGYGKIVNIASGTVYKGTPGLLHYTASKGAIIALTRVVAREVGGDGIRVNCVAPGFTLSEGILDAEETAAINRATVASRCLPRDQQPDDLNGAIGFLLSAESDFMTGQVMVVDGGSVMN</sequence>
<reference evidence="6" key="1">
    <citation type="submission" date="2018-09" db="EMBL/GenBank/DDBJ databases">
        <title>Paracoccus onubensis nov. sp. a moderate halophilic bacterium isolated from Gruta de las Maravillas (Aracena, Spain).</title>
        <authorList>
            <person name="Jurado V."/>
            <person name="Gutierrez-Patricio S."/>
            <person name="Gonzalez-Pimentel J.L."/>
            <person name="Miller A.Z."/>
            <person name="Laiz L."/>
            <person name="Saiz-Jimenez C."/>
        </authorList>
    </citation>
    <scope>NUCLEOTIDE SEQUENCE [LARGE SCALE GENOMIC DNA]</scope>
    <source>
        <strain evidence="6">DSM 26381</strain>
    </source>
</reference>
<dbReference type="InterPro" id="IPR020904">
    <property type="entry name" value="Sc_DH/Rdtase_CS"/>
</dbReference>
<evidence type="ECO:0000313" key="6">
    <source>
        <dbReference type="Proteomes" id="UP000283587"/>
    </source>
</evidence>
<dbReference type="FunFam" id="3.40.50.720:FF:000084">
    <property type="entry name" value="Short-chain dehydrogenase reductase"/>
    <property type="match status" value="1"/>
</dbReference>
<dbReference type="PANTHER" id="PTHR24321">
    <property type="entry name" value="DEHYDROGENASES, SHORT CHAIN"/>
    <property type="match status" value="1"/>
</dbReference>
<evidence type="ECO:0000259" key="4">
    <source>
        <dbReference type="SMART" id="SM00822"/>
    </source>
</evidence>
<dbReference type="Pfam" id="PF13561">
    <property type="entry name" value="adh_short_C2"/>
    <property type="match status" value="1"/>
</dbReference>
<comment type="similarity">
    <text evidence="1">Belongs to the short-chain dehydrogenases/reductases (SDR) family.</text>
</comment>
<dbReference type="GO" id="GO:0016491">
    <property type="term" value="F:oxidoreductase activity"/>
    <property type="evidence" value="ECO:0007669"/>
    <property type="project" value="UniProtKB-KW"/>
</dbReference>
<name>A0A419A6K3_9RHOB</name>
<evidence type="ECO:0000313" key="5">
    <source>
        <dbReference type="EMBL" id="RJL14821.1"/>
    </source>
</evidence>
<accession>A0A419A6K3</accession>
<evidence type="ECO:0000256" key="1">
    <source>
        <dbReference type="ARBA" id="ARBA00006484"/>
    </source>
</evidence>
<dbReference type="CDD" id="cd05233">
    <property type="entry name" value="SDR_c"/>
    <property type="match status" value="1"/>
</dbReference>
<evidence type="ECO:0000256" key="3">
    <source>
        <dbReference type="ARBA" id="ARBA00023027"/>
    </source>
</evidence>
<keyword evidence="3" id="KW-0520">NAD</keyword>
<dbReference type="OrthoDB" id="9789398at2"/>
<dbReference type="InterPro" id="IPR002347">
    <property type="entry name" value="SDR_fam"/>
</dbReference>
<dbReference type="EMBL" id="QZEW01000040">
    <property type="protein sequence ID" value="RJL14821.1"/>
    <property type="molecule type" value="Genomic_DNA"/>
</dbReference>
<proteinExistence type="inferred from homology"/>
<keyword evidence="2" id="KW-0560">Oxidoreductase</keyword>
<dbReference type="InterPro" id="IPR036291">
    <property type="entry name" value="NAD(P)-bd_dom_sf"/>
</dbReference>
<dbReference type="Gene3D" id="3.40.50.720">
    <property type="entry name" value="NAD(P)-binding Rossmann-like Domain"/>
    <property type="match status" value="1"/>
</dbReference>
<dbReference type="PRINTS" id="PR00081">
    <property type="entry name" value="GDHRDH"/>
</dbReference>
<dbReference type="PANTHER" id="PTHR24321:SF8">
    <property type="entry name" value="ESTRADIOL 17-BETA-DEHYDROGENASE 8-RELATED"/>
    <property type="match status" value="1"/>
</dbReference>
<protein>
    <submittedName>
        <fullName evidence="5">SDR family oxidoreductase</fullName>
    </submittedName>
</protein>
<keyword evidence="6" id="KW-1185">Reference proteome</keyword>
<comment type="caution">
    <text evidence="5">The sequence shown here is derived from an EMBL/GenBank/DDBJ whole genome shotgun (WGS) entry which is preliminary data.</text>
</comment>
<dbReference type="AlphaFoldDB" id="A0A419A6K3"/>
<dbReference type="PROSITE" id="PS00061">
    <property type="entry name" value="ADH_SHORT"/>
    <property type="match status" value="1"/>
</dbReference>
<feature type="domain" description="Ketoreductase" evidence="4">
    <location>
        <begin position="7"/>
        <end position="187"/>
    </location>
</feature>
<dbReference type="PRINTS" id="PR00080">
    <property type="entry name" value="SDRFAMILY"/>
</dbReference>
<dbReference type="Proteomes" id="UP000283587">
    <property type="component" value="Unassembled WGS sequence"/>
</dbReference>
<organism evidence="5 6">
    <name type="scientific">Paracoccus siganidrum</name>
    <dbReference type="NCBI Taxonomy" id="1276757"/>
    <lineage>
        <taxon>Bacteria</taxon>
        <taxon>Pseudomonadati</taxon>
        <taxon>Pseudomonadota</taxon>
        <taxon>Alphaproteobacteria</taxon>
        <taxon>Rhodobacterales</taxon>
        <taxon>Paracoccaceae</taxon>
        <taxon>Paracoccus</taxon>
    </lineage>
</organism>
<gene>
    <name evidence="5" type="ORF">D3P05_11075</name>
</gene>
<dbReference type="SMART" id="SM00822">
    <property type="entry name" value="PKS_KR"/>
    <property type="match status" value="1"/>
</dbReference>